<reference evidence="9 10" key="1">
    <citation type="submission" date="2017-06" db="EMBL/GenBank/DDBJ databases">
        <title>Genome sequencing of cyanobaciteial culture collection at National Institute for Environmental Studies (NIES).</title>
        <authorList>
            <person name="Hirose Y."/>
            <person name="Shimura Y."/>
            <person name="Fujisawa T."/>
            <person name="Nakamura Y."/>
            <person name="Kawachi M."/>
        </authorList>
    </citation>
    <scope>NUCLEOTIDE SEQUENCE [LARGE SCALE GENOMIC DNA]</scope>
    <source>
        <strain evidence="9 10">NIES-2135</strain>
    </source>
</reference>
<dbReference type="AlphaFoldDB" id="A0A1Z4JFN7"/>
<evidence type="ECO:0000256" key="7">
    <source>
        <dbReference type="SAM" id="Phobius"/>
    </source>
</evidence>
<gene>
    <name evidence="9" type="ORF">NIES2135_21400</name>
</gene>
<dbReference type="SUPFAM" id="SSF53448">
    <property type="entry name" value="Nucleotide-diphospho-sugar transferases"/>
    <property type="match status" value="1"/>
</dbReference>
<dbReference type="GO" id="GO:0016020">
    <property type="term" value="C:membrane"/>
    <property type="evidence" value="ECO:0007669"/>
    <property type="project" value="UniProtKB-SubCell"/>
</dbReference>
<keyword evidence="6 7" id="KW-0472">Membrane</keyword>
<accession>A0A1Z4JFN7</accession>
<dbReference type="CDD" id="cd06421">
    <property type="entry name" value="CESA_CelA_like"/>
    <property type="match status" value="1"/>
</dbReference>
<keyword evidence="5 7" id="KW-1133">Transmembrane helix</keyword>
<feature type="transmembrane region" description="Helical" evidence="7">
    <location>
        <begin position="23"/>
        <end position="43"/>
    </location>
</feature>
<dbReference type="InterPro" id="IPR050321">
    <property type="entry name" value="Glycosyltr_2/OpgH_subfam"/>
</dbReference>
<evidence type="ECO:0000256" key="2">
    <source>
        <dbReference type="ARBA" id="ARBA00022676"/>
    </source>
</evidence>
<evidence type="ECO:0000256" key="3">
    <source>
        <dbReference type="ARBA" id="ARBA00022679"/>
    </source>
</evidence>
<keyword evidence="2" id="KW-0328">Glycosyltransferase</keyword>
<dbReference type="PANTHER" id="PTHR43867">
    <property type="entry name" value="CELLULOSE SYNTHASE CATALYTIC SUBUNIT A [UDP-FORMING]"/>
    <property type="match status" value="1"/>
</dbReference>
<dbReference type="InterPro" id="IPR029044">
    <property type="entry name" value="Nucleotide-diphossugar_trans"/>
</dbReference>
<evidence type="ECO:0000259" key="8">
    <source>
        <dbReference type="Pfam" id="PF00535"/>
    </source>
</evidence>
<evidence type="ECO:0000313" key="9">
    <source>
        <dbReference type="EMBL" id="BAY55317.1"/>
    </source>
</evidence>
<dbReference type="GO" id="GO:0016757">
    <property type="term" value="F:glycosyltransferase activity"/>
    <property type="evidence" value="ECO:0007669"/>
    <property type="project" value="UniProtKB-KW"/>
</dbReference>
<keyword evidence="3 9" id="KW-0808">Transferase</keyword>
<keyword evidence="10" id="KW-1185">Reference proteome</keyword>
<dbReference type="Pfam" id="PF00535">
    <property type="entry name" value="Glycos_transf_2"/>
    <property type="match status" value="1"/>
</dbReference>
<feature type="transmembrane region" description="Helical" evidence="7">
    <location>
        <begin position="374"/>
        <end position="394"/>
    </location>
</feature>
<feature type="transmembrane region" description="Helical" evidence="7">
    <location>
        <begin position="445"/>
        <end position="466"/>
    </location>
</feature>
<feature type="domain" description="Glycosyltransferase 2-like" evidence="8">
    <location>
        <begin position="97"/>
        <end position="259"/>
    </location>
</feature>
<evidence type="ECO:0000256" key="4">
    <source>
        <dbReference type="ARBA" id="ARBA00022692"/>
    </source>
</evidence>
<organism evidence="9 10">
    <name type="scientific">Leptolyngbya boryana NIES-2135</name>
    <dbReference type="NCBI Taxonomy" id="1973484"/>
    <lineage>
        <taxon>Bacteria</taxon>
        <taxon>Bacillati</taxon>
        <taxon>Cyanobacteriota</taxon>
        <taxon>Cyanophyceae</taxon>
        <taxon>Leptolyngbyales</taxon>
        <taxon>Leptolyngbyaceae</taxon>
        <taxon>Leptolyngbya group</taxon>
        <taxon>Leptolyngbya</taxon>
    </lineage>
</organism>
<dbReference type="InterPro" id="IPR001173">
    <property type="entry name" value="Glyco_trans_2-like"/>
</dbReference>
<comment type="subcellular location">
    <subcellularLocation>
        <location evidence="1">Membrane</location>
        <topology evidence="1">Multi-pass membrane protein</topology>
    </subcellularLocation>
</comment>
<feature type="transmembrane region" description="Helical" evidence="7">
    <location>
        <begin position="344"/>
        <end position="368"/>
    </location>
</feature>
<dbReference type="Gene3D" id="3.90.550.10">
    <property type="entry name" value="Spore Coat Polysaccharide Biosynthesis Protein SpsA, Chain A"/>
    <property type="match status" value="1"/>
</dbReference>
<evidence type="ECO:0000256" key="5">
    <source>
        <dbReference type="ARBA" id="ARBA00022989"/>
    </source>
</evidence>
<keyword evidence="4 7" id="KW-0812">Transmembrane</keyword>
<dbReference type="PANTHER" id="PTHR43867:SF2">
    <property type="entry name" value="CELLULOSE SYNTHASE CATALYTIC SUBUNIT A [UDP-FORMING]"/>
    <property type="match status" value="1"/>
</dbReference>
<protein>
    <submittedName>
        <fullName evidence="9">Nucleotide-diphospho-sugar transferase</fullName>
    </submittedName>
</protein>
<sequence length="503" mass="56042">MTYLPTVPSDDEKYAYSTPNGRWIGFVGAIGLTTFAVTSISFISKHPALLGYGVFCLIYFANVGFCAIGAWFARNFNALEHEQVRSRFSDYVPTVDVYLPNCGEDIQVLVNQFKAVKQLDYPNFKVYVLDDAGRDEVRIAAELHSFEYMSRPNKGELKKAGNMRHAFARSQGALILVFDADFAPRPDFLAETVAYFARNPKLAILQTPQYFQSTPEQTAIANGATFLQEVFYRLIQNFRNAWGASVCCGSNAIYRREALAPHGGAAAVERSEDVNTGMMVLRDGWTIEYLPLCLAKGLSPDTVKGFFNQQYRWCSGSKHLITSRQFWTQPNVNLLTKFSYVLSILYYSTSGLGILCFPLPSLINVWFYPQDLSAGNYSLVFPAIAVSIIARGVWAKNRWGLPVLTTSIAASYAHLSGIIDVLGGNVAPWVPTGATGAKSTKYDRFIRMIAFIPPALLALMVLGLAIHDVPWRSETVPLLWMSLQVVLSWLVLREIRTELEDCG</sequence>
<evidence type="ECO:0000256" key="1">
    <source>
        <dbReference type="ARBA" id="ARBA00004141"/>
    </source>
</evidence>
<proteinExistence type="predicted"/>
<feature type="transmembrane region" description="Helical" evidence="7">
    <location>
        <begin position="49"/>
        <end position="73"/>
    </location>
</feature>
<dbReference type="EMBL" id="AP018203">
    <property type="protein sequence ID" value="BAY55317.1"/>
    <property type="molecule type" value="Genomic_DNA"/>
</dbReference>
<dbReference type="Proteomes" id="UP000217895">
    <property type="component" value="Chromosome"/>
</dbReference>
<evidence type="ECO:0000313" key="10">
    <source>
        <dbReference type="Proteomes" id="UP000217895"/>
    </source>
</evidence>
<evidence type="ECO:0000256" key="6">
    <source>
        <dbReference type="ARBA" id="ARBA00023136"/>
    </source>
</evidence>
<name>A0A1Z4JFN7_LEPBY</name>